<evidence type="ECO:0000256" key="9">
    <source>
        <dbReference type="ARBA" id="ARBA00038276"/>
    </source>
</evidence>
<evidence type="ECO:0000313" key="13">
    <source>
        <dbReference type="Proteomes" id="UP001223336"/>
    </source>
</evidence>
<dbReference type="InterPro" id="IPR043519">
    <property type="entry name" value="NT_sf"/>
</dbReference>
<keyword evidence="7" id="KW-0067">ATP-binding</keyword>
<evidence type="ECO:0000259" key="10">
    <source>
        <dbReference type="Pfam" id="PF01909"/>
    </source>
</evidence>
<keyword evidence="13" id="KW-1185">Reference proteome</keyword>
<dbReference type="GO" id="GO:0005524">
    <property type="term" value="F:ATP binding"/>
    <property type="evidence" value="ECO:0007669"/>
    <property type="project" value="UniProtKB-KW"/>
</dbReference>
<evidence type="ECO:0000256" key="7">
    <source>
        <dbReference type="ARBA" id="ARBA00022840"/>
    </source>
</evidence>
<protein>
    <submittedName>
        <fullName evidence="12">Nucleotidyltransferase domain-containing protein</fullName>
    </submittedName>
</protein>
<keyword evidence="2" id="KW-1277">Toxin-antitoxin system</keyword>
<reference evidence="12 13" key="1">
    <citation type="submission" date="2023-08" db="EMBL/GenBank/DDBJ databases">
        <title>New molecular markers tilS and rpoB for phylogenetic and monitoring studies of the genus Thiothrix biodiversity.</title>
        <authorList>
            <person name="Ravin N.V."/>
            <person name="Smolyakov D."/>
            <person name="Markov N.D."/>
            <person name="Beletsky A.V."/>
            <person name="Mardanov A.V."/>
            <person name="Rudenko T.S."/>
            <person name="Grabovich M.Y."/>
        </authorList>
    </citation>
    <scope>NUCLEOTIDE SEQUENCE</scope>
    <source>
        <strain evidence="12">DNT52</strain>
        <strain evidence="11 13">H33</strain>
    </source>
</reference>
<evidence type="ECO:0000313" key="11">
    <source>
        <dbReference type="EMBL" id="MDQ5770234.1"/>
    </source>
</evidence>
<keyword evidence="5" id="KW-0479">Metal-binding</keyword>
<dbReference type="PANTHER" id="PTHR33571:SF14">
    <property type="entry name" value="PROTEIN ADENYLYLTRANSFERASE MJ0435-RELATED"/>
    <property type="match status" value="1"/>
</dbReference>
<gene>
    <name evidence="11" type="ORF">RCC75_16980</name>
    <name evidence="12" type="ORF">RCG00_19190</name>
</gene>
<evidence type="ECO:0000256" key="5">
    <source>
        <dbReference type="ARBA" id="ARBA00022723"/>
    </source>
</evidence>
<dbReference type="CDD" id="cd05403">
    <property type="entry name" value="NT_KNTase_like"/>
    <property type="match status" value="1"/>
</dbReference>
<dbReference type="Gene3D" id="3.30.460.10">
    <property type="entry name" value="Beta Polymerase, domain 2"/>
    <property type="match status" value="1"/>
</dbReference>
<dbReference type="SUPFAM" id="SSF81301">
    <property type="entry name" value="Nucleotidyltransferase"/>
    <property type="match status" value="1"/>
</dbReference>
<dbReference type="EMBL" id="CP133217">
    <property type="protein sequence ID" value="WML86401.1"/>
    <property type="molecule type" value="Genomic_DNA"/>
</dbReference>
<dbReference type="Proteomes" id="UP001223336">
    <property type="component" value="Unassembled WGS sequence"/>
</dbReference>
<dbReference type="PANTHER" id="PTHR33571">
    <property type="entry name" value="SSL8005 PROTEIN"/>
    <property type="match status" value="1"/>
</dbReference>
<comment type="similarity">
    <text evidence="9">Belongs to the MntA antitoxin family.</text>
</comment>
<feature type="domain" description="Polymerase nucleotidyl transferase" evidence="10">
    <location>
        <begin position="30"/>
        <end position="102"/>
    </location>
</feature>
<dbReference type="InterPro" id="IPR002934">
    <property type="entry name" value="Polymerase_NTP_transf_dom"/>
</dbReference>
<dbReference type="InterPro" id="IPR052038">
    <property type="entry name" value="Type-VII_TA_antitoxin"/>
</dbReference>
<evidence type="ECO:0000256" key="2">
    <source>
        <dbReference type="ARBA" id="ARBA00022649"/>
    </source>
</evidence>
<dbReference type="Proteomes" id="UP001229862">
    <property type="component" value="Chromosome"/>
</dbReference>
<evidence type="ECO:0000256" key="3">
    <source>
        <dbReference type="ARBA" id="ARBA00022679"/>
    </source>
</evidence>
<keyword evidence="6" id="KW-0547">Nucleotide-binding</keyword>
<keyword evidence="8" id="KW-0460">Magnesium</keyword>
<proteinExistence type="inferred from homology"/>
<keyword evidence="3" id="KW-0808">Transferase</keyword>
<name>A0AA51MQH2_9GAMM</name>
<sequence>MPANQRTLSIPELHALLSAFKQQHGAEYSLRALGYFGSYAHNTATPDSDVDIVFETDNPNLFLTAMMKQDLEAVLEKPVDVLHLRGLTNSRLKARIEQEAVYV</sequence>
<evidence type="ECO:0000256" key="4">
    <source>
        <dbReference type="ARBA" id="ARBA00022695"/>
    </source>
</evidence>
<keyword evidence="4" id="KW-0548">Nucleotidyltransferase</keyword>
<dbReference type="Pfam" id="PF01909">
    <property type="entry name" value="NTP_transf_2"/>
    <property type="match status" value="1"/>
</dbReference>
<evidence type="ECO:0000256" key="8">
    <source>
        <dbReference type="ARBA" id="ARBA00022842"/>
    </source>
</evidence>
<dbReference type="AlphaFoldDB" id="A0AA51MQH2"/>
<dbReference type="GO" id="GO:0016779">
    <property type="term" value="F:nucleotidyltransferase activity"/>
    <property type="evidence" value="ECO:0007669"/>
    <property type="project" value="UniProtKB-KW"/>
</dbReference>
<evidence type="ECO:0000256" key="6">
    <source>
        <dbReference type="ARBA" id="ARBA00022741"/>
    </source>
</evidence>
<organism evidence="12">
    <name type="scientific">Thiothrix subterranea</name>
    <dbReference type="NCBI Taxonomy" id="2735563"/>
    <lineage>
        <taxon>Bacteria</taxon>
        <taxon>Pseudomonadati</taxon>
        <taxon>Pseudomonadota</taxon>
        <taxon>Gammaproteobacteria</taxon>
        <taxon>Thiotrichales</taxon>
        <taxon>Thiotrichaceae</taxon>
        <taxon>Thiothrix</taxon>
    </lineage>
</organism>
<evidence type="ECO:0000313" key="12">
    <source>
        <dbReference type="EMBL" id="WML86401.1"/>
    </source>
</evidence>
<dbReference type="EMBL" id="JAVFKN010000027">
    <property type="protein sequence ID" value="MDQ5770234.1"/>
    <property type="molecule type" value="Genomic_DNA"/>
</dbReference>
<dbReference type="RefSeq" id="WP_308135991.1">
    <property type="nucleotide sequence ID" value="NZ_CP133197.1"/>
</dbReference>
<dbReference type="GO" id="GO:0046872">
    <property type="term" value="F:metal ion binding"/>
    <property type="evidence" value="ECO:0007669"/>
    <property type="project" value="UniProtKB-KW"/>
</dbReference>
<accession>A0AA51MQH2</accession>
<comment type="cofactor">
    <cofactor evidence="1">
        <name>Mg(2+)</name>
        <dbReference type="ChEBI" id="CHEBI:18420"/>
    </cofactor>
</comment>
<evidence type="ECO:0000256" key="1">
    <source>
        <dbReference type="ARBA" id="ARBA00001946"/>
    </source>
</evidence>